<keyword evidence="1" id="KW-0472">Membrane</keyword>
<name>A0ABT2Z9X8_9RHOB</name>
<keyword evidence="1" id="KW-0812">Transmembrane</keyword>
<feature type="transmembrane region" description="Helical" evidence="1">
    <location>
        <begin position="37"/>
        <end position="56"/>
    </location>
</feature>
<dbReference type="Proteomes" id="UP001652542">
    <property type="component" value="Unassembled WGS sequence"/>
</dbReference>
<feature type="transmembrane region" description="Helical" evidence="1">
    <location>
        <begin position="128"/>
        <end position="147"/>
    </location>
</feature>
<dbReference type="InterPro" id="IPR000620">
    <property type="entry name" value="EamA_dom"/>
</dbReference>
<dbReference type="InterPro" id="IPR037185">
    <property type="entry name" value="EmrE-like"/>
</dbReference>
<evidence type="ECO:0000313" key="3">
    <source>
        <dbReference type="EMBL" id="MCV2867888.1"/>
    </source>
</evidence>
<comment type="caution">
    <text evidence="3">The sequence shown here is derived from an EMBL/GenBank/DDBJ whole genome shotgun (WGS) entry which is preliminary data.</text>
</comment>
<evidence type="ECO:0000313" key="4">
    <source>
        <dbReference type="Proteomes" id="UP001652542"/>
    </source>
</evidence>
<dbReference type="EMBL" id="JAOWKY010000001">
    <property type="protein sequence ID" value="MCV2867888.1"/>
    <property type="molecule type" value="Genomic_DNA"/>
</dbReference>
<feature type="domain" description="EamA" evidence="2">
    <location>
        <begin position="157"/>
        <end position="280"/>
    </location>
</feature>
<feature type="transmembrane region" description="Helical" evidence="1">
    <location>
        <begin position="239"/>
        <end position="259"/>
    </location>
</feature>
<keyword evidence="1" id="KW-1133">Transmembrane helix</keyword>
<protein>
    <submittedName>
        <fullName evidence="3">DMT family transporter</fullName>
    </submittedName>
</protein>
<feature type="transmembrane region" description="Helical" evidence="1">
    <location>
        <begin position="153"/>
        <end position="174"/>
    </location>
</feature>
<proteinExistence type="predicted"/>
<reference evidence="3 4" key="1">
    <citation type="submission" date="2022-10" db="EMBL/GenBank/DDBJ databases">
        <title>Defluviimonas sp. nov., isolated from ocean surface water.</title>
        <authorList>
            <person name="He W."/>
            <person name="Wang L."/>
            <person name="Zhang D.-F."/>
        </authorList>
    </citation>
    <scope>NUCLEOTIDE SEQUENCE [LARGE SCALE GENOMIC DNA]</scope>
    <source>
        <strain evidence="3 4">WL0002</strain>
    </source>
</reference>
<evidence type="ECO:0000256" key="1">
    <source>
        <dbReference type="SAM" id="Phobius"/>
    </source>
</evidence>
<organism evidence="3 4">
    <name type="scientific">Albidovulum marisflavi</name>
    <dbReference type="NCBI Taxonomy" id="2984159"/>
    <lineage>
        <taxon>Bacteria</taxon>
        <taxon>Pseudomonadati</taxon>
        <taxon>Pseudomonadota</taxon>
        <taxon>Alphaproteobacteria</taxon>
        <taxon>Rhodobacterales</taxon>
        <taxon>Paracoccaceae</taxon>
        <taxon>Albidovulum</taxon>
    </lineage>
</organism>
<feature type="transmembrane region" description="Helical" evidence="1">
    <location>
        <begin position="181"/>
        <end position="202"/>
    </location>
</feature>
<feature type="transmembrane region" description="Helical" evidence="1">
    <location>
        <begin position="208"/>
        <end position="227"/>
    </location>
</feature>
<dbReference type="PANTHER" id="PTHR22911:SF103">
    <property type="entry name" value="BLR2811 PROTEIN"/>
    <property type="match status" value="1"/>
</dbReference>
<dbReference type="SUPFAM" id="SSF103481">
    <property type="entry name" value="Multidrug resistance efflux transporter EmrE"/>
    <property type="match status" value="2"/>
</dbReference>
<dbReference type="Pfam" id="PF00892">
    <property type="entry name" value="EamA"/>
    <property type="match status" value="2"/>
</dbReference>
<feature type="transmembrane region" description="Helical" evidence="1">
    <location>
        <begin position="98"/>
        <end position="116"/>
    </location>
</feature>
<dbReference type="PANTHER" id="PTHR22911">
    <property type="entry name" value="ACYL-MALONYL CONDENSING ENZYME-RELATED"/>
    <property type="match status" value="1"/>
</dbReference>
<dbReference type="RefSeq" id="WP_263733515.1">
    <property type="nucleotide sequence ID" value="NZ_JAOWKY010000001.1"/>
</dbReference>
<evidence type="ECO:0000259" key="2">
    <source>
        <dbReference type="Pfam" id="PF00892"/>
    </source>
</evidence>
<keyword evidence="4" id="KW-1185">Reference proteome</keyword>
<feature type="domain" description="EamA" evidence="2">
    <location>
        <begin position="8"/>
        <end position="142"/>
    </location>
</feature>
<sequence length="305" mass="32856">MTPTNQRAGILLMIGAALIFSAQDALSRHLAETYNVFMVVMIRYWFFAAFVTWVAYRQAGGFRAAVRTGYPALQIFRGVLLVAEICVMVVAFTRLGLIEAHAIFAAYPLIVAALSGPVLGEAVGWRRWAAIGVGFVGVLVILDPGVTVFSPNALIPVVASFMFALYGLLTRYVARKDSAAVSYFWTGISGGVVMTSIGLWFWEPMTPADWGFMAMLCISGATAHYLLIRAYAVAEASSIQPFAYFQLPAASFLGIFIFGETLRTNVLIGAGIVVAAGLFTLWRARVRSSRAARQGAGLSGPSTDP</sequence>
<feature type="transmembrane region" description="Helical" evidence="1">
    <location>
        <begin position="265"/>
        <end position="284"/>
    </location>
</feature>
<gene>
    <name evidence="3" type="ORF">OEW28_04545</name>
</gene>
<feature type="transmembrane region" description="Helical" evidence="1">
    <location>
        <begin position="68"/>
        <end position="92"/>
    </location>
</feature>
<accession>A0ABT2Z9X8</accession>